<evidence type="ECO:0000313" key="2">
    <source>
        <dbReference type="WBParaSite" id="nRc.2.0.1.t08571-RA"/>
    </source>
</evidence>
<dbReference type="AlphaFoldDB" id="A0A915I496"/>
<organism evidence="1 2">
    <name type="scientific">Romanomermis culicivorax</name>
    <name type="common">Nematode worm</name>
    <dbReference type="NCBI Taxonomy" id="13658"/>
    <lineage>
        <taxon>Eukaryota</taxon>
        <taxon>Metazoa</taxon>
        <taxon>Ecdysozoa</taxon>
        <taxon>Nematoda</taxon>
        <taxon>Enoplea</taxon>
        <taxon>Dorylaimia</taxon>
        <taxon>Mermithida</taxon>
        <taxon>Mermithoidea</taxon>
        <taxon>Mermithidae</taxon>
        <taxon>Romanomermis</taxon>
    </lineage>
</organism>
<dbReference type="WBParaSite" id="nRc.2.0.1.t08571-RA">
    <property type="protein sequence ID" value="nRc.2.0.1.t08571-RA"/>
    <property type="gene ID" value="nRc.2.0.1.g08571"/>
</dbReference>
<keyword evidence="1" id="KW-1185">Reference proteome</keyword>
<reference evidence="2" key="1">
    <citation type="submission" date="2022-11" db="UniProtKB">
        <authorList>
            <consortium name="WormBaseParasite"/>
        </authorList>
    </citation>
    <scope>IDENTIFICATION</scope>
</reference>
<proteinExistence type="predicted"/>
<name>A0A915I496_ROMCU</name>
<protein>
    <submittedName>
        <fullName evidence="2">Uncharacterized protein</fullName>
    </submittedName>
</protein>
<dbReference type="Proteomes" id="UP000887565">
    <property type="component" value="Unplaced"/>
</dbReference>
<evidence type="ECO:0000313" key="1">
    <source>
        <dbReference type="Proteomes" id="UP000887565"/>
    </source>
</evidence>
<accession>A0A915I496</accession>
<sequence length="116" mass="13613">MKIPKGIHPDYTIKEKEKNVDGYDTLSKDEEFEEALMKKQIWALIMKKVVDGKDVRADQMLDESSLITFAEGPTVEEIEARLREQAEREIGRQKEIFFKQLAEQKARLDEQEKQIE</sequence>